<dbReference type="STRING" id="1306519.BIW12_10185"/>
<dbReference type="PROSITE" id="PS00503">
    <property type="entry name" value="PECTINESTERASE_2"/>
    <property type="match status" value="1"/>
</dbReference>
<evidence type="ECO:0000256" key="2">
    <source>
        <dbReference type="ARBA" id="ARBA00022801"/>
    </source>
</evidence>
<dbReference type="UniPathway" id="UPA00545">
    <property type="reaction ID" value="UER00823"/>
</dbReference>
<dbReference type="InterPro" id="IPR033131">
    <property type="entry name" value="Pectinesterase_Asp_AS"/>
</dbReference>
<dbReference type="Pfam" id="PF01095">
    <property type="entry name" value="Pectinesterase"/>
    <property type="match status" value="1"/>
</dbReference>
<dbReference type="SUPFAM" id="SSF81853">
    <property type="entry name" value="Family 10 polysaccharide lyase"/>
    <property type="match status" value="1"/>
</dbReference>
<sequence length="680" mass="76631">MNNFFKGIMILFCFFLAGINMYAQVLDKSWKSITEIKDESWFASAEAKAVAENVLLYQRHIGGWPKNTQMQKPLSDAQKKELLALKTSTEGCTTDNGGTVQEMLFLSKINKQQPDVSYQKAFLSGLDYLLKAQYDNGGWPQFFPLKKGYYTHITYNDDSMVNILNVLKEVKDKTDFYSIKASDDLVAKAKIAFDKGIDCIVKSQYKQNGVLTAWCAQHDEVTLLPAKARAYELPSLSGKESAKITLLLMAVENPSKEIIAAVEAAVAWFEKVKITGLREERVVDAKGKITDKKMIADANAPALWARFMELDDNRPFFCDRDGIKKYSLAEIGDERRNGYSWYTNEPKEVLKAYDKWKKKLSTELNSIKKKVAKAPKDEYNIVVAQDGSGDYTSIQDAIYNSPSFPYKRVLITVKNGVYHEKVRIPEWNTKISLIGESKEKTTITYDDYFGKINLGRNSTFLTPTVLVEGNDFKATNLTIKNTAGPVGQAIALSVVADRVVVSNCVISGNQDTLYTSGEGFKQYFKDCFIEGTVDFIFGNATAVFDNCDIHSKSNSYLTAASTPESSKYGFVFMNCKLTADEKATEVYLGRPWRINAKTVYLNCEMGSHIRKEGWNNWSKTEAEKASFYAEYNCSGPGFQPENRVAWSHQLKKSEAKKYTLENILGDSNSKSNSNWYSNFK</sequence>
<dbReference type="GO" id="GO:0016829">
    <property type="term" value="F:lyase activity"/>
    <property type="evidence" value="ECO:0007669"/>
    <property type="project" value="UniProtKB-KW"/>
</dbReference>
<dbReference type="Proteomes" id="UP000178198">
    <property type="component" value="Chromosome"/>
</dbReference>
<dbReference type="RefSeq" id="WP_071186307.1">
    <property type="nucleotide sequence ID" value="NZ_CP017774.1"/>
</dbReference>
<protein>
    <recommendedName>
        <fullName evidence="5">Pectinesterase</fullName>
        <ecNumber evidence="5">3.1.1.11</ecNumber>
    </recommendedName>
</protein>
<keyword evidence="2 5" id="KW-0378">Hydrolase</keyword>
<keyword evidence="8" id="KW-1185">Reference proteome</keyword>
<name>A0A1D9PEE3_9FLAO</name>
<evidence type="ECO:0000256" key="4">
    <source>
        <dbReference type="PROSITE-ProRule" id="PRU10040"/>
    </source>
</evidence>
<accession>A0A1D9PEE3</accession>
<dbReference type="SUPFAM" id="SSF51126">
    <property type="entry name" value="Pectin lyase-like"/>
    <property type="match status" value="1"/>
</dbReference>
<dbReference type="GO" id="GO:0009279">
    <property type="term" value="C:cell outer membrane"/>
    <property type="evidence" value="ECO:0007669"/>
    <property type="project" value="TreeGrafter"/>
</dbReference>
<dbReference type="InterPro" id="IPR011050">
    <property type="entry name" value="Pectin_lyase_fold/virulence"/>
</dbReference>
<dbReference type="AlphaFoldDB" id="A0A1D9PEE3"/>
<evidence type="ECO:0000313" key="8">
    <source>
        <dbReference type="Proteomes" id="UP000178198"/>
    </source>
</evidence>
<dbReference type="InterPro" id="IPR000070">
    <property type="entry name" value="Pectinesterase_cat"/>
</dbReference>
<feature type="domain" description="Pectinesterase catalytic" evidence="6">
    <location>
        <begin position="380"/>
        <end position="665"/>
    </location>
</feature>
<dbReference type="GO" id="GO:0042545">
    <property type="term" value="P:cell wall modification"/>
    <property type="evidence" value="ECO:0007669"/>
    <property type="project" value="UniProtKB-UniRule"/>
</dbReference>
<organism evidence="7 8">
    <name type="scientific">Flavobacterium commune</name>
    <dbReference type="NCBI Taxonomy" id="1306519"/>
    <lineage>
        <taxon>Bacteria</taxon>
        <taxon>Pseudomonadati</taxon>
        <taxon>Bacteroidota</taxon>
        <taxon>Flavobacteriia</taxon>
        <taxon>Flavobacteriales</taxon>
        <taxon>Flavobacteriaceae</taxon>
        <taxon>Flavobacterium</taxon>
    </lineage>
</organism>
<dbReference type="OrthoDB" id="9804686at2"/>
<reference evidence="7 8" key="1">
    <citation type="submission" date="2016-10" db="EMBL/GenBank/DDBJ databases">
        <title>Complete Genome Sequence of Flavobacterium sp. PK15.</title>
        <authorList>
            <person name="Ekwe A."/>
            <person name="Kim S.B."/>
        </authorList>
    </citation>
    <scope>NUCLEOTIDE SEQUENCE [LARGE SCALE GENOMIC DNA]</scope>
    <source>
        <strain evidence="7 8">PK15</strain>
    </source>
</reference>
<evidence type="ECO:0000256" key="1">
    <source>
        <dbReference type="ARBA" id="ARBA00008891"/>
    </source>
</evidence>
<dbReference type="Pfam" id="PF09492">
    <property type="entry name" value="Pec_lyase"/>
    <property type="match status" value="1"/>
</dbReference>
<dbReference type="EC" id="3.1.1.11" evidence="5"/>
<evidence type="ECO:0000256" key="5">
    <source>
        <dbReference type="RuleBase" id="RU000589"/>
    </source>
</evidence>
<comment type="catalytic activity">
    <reaction evidence="5">
        <text>[(1-&gt;4)-alpha-D-galacturonosyl methyl ester](n) + n H2O = [(1-&gt;4)-alpha-D-galacturonosyl](n) + n methanol + n H(+)</text>
        <dbReference type="Rhea" id="RHEA:22380"/>
        <dbReference type="Rhea" id="RHEA-COMP:14570"/>
        <dbReference type="Rhea" id="RHEA-COMP:14573"/>
        <dbReference type="ChEBI" id="CHEBI:15377"/>
        <dbReference type="ChEBI" id="CHEBI:15378"/>
        <dbReference type="ChEBI" id="CHEBI:17790"/>
        <dbReference type="ChEBI" id="CHEBI:140522"/>
        <dbReference type="ChEBI" id="CHEBI:140523"/>
        <dbReference type="EC" id="3.1.1.11"/>
    </reaction>
</comment>
<evidence type="ECO:0000259" key="6">
    <source>
        <dbReference type="Pfam" id="PF01095"/>
    </source>
</evidence>
<comment type="similarity">
    <text evidence="1">Belongs to the pectinesterase family.</text>
</comment>
<dbReference type="EMBL" id="CP017774">
    <property type="protein sequence ID" value="APA00957.1"/>
    <property type="molecule type" value="Genomic_DNA"/>
</dbReference>
<dbReference type="PANTHER" id="PTHR31321">
    <property type="entry name" value="ACYL-COA THIOESTER HYDROLASE YBHC-RELATED"/>
    <property type="match status" value="1"/>
</dbReference>
<proteinExistence type="inferred from homology"/>
<keyword evidence="7" id="KW-0456">Lyase</keyword>
<evidence type="ECO:0000313" key="7">
    <source>
        <dbReference type="EMBL" id="APA00957.1"/>
    </source>
</evidence>
<dbReference type="InterPro" id="IPR012334">
    <property type="entry name" value="Pectin_lyas_fold"/>
</dbReference>
<dbReference type="NCBIfam" id="TIGR02474">
    <property type="entry name" value="pec_lyase"/>
    <property type="match status" value="1"/>
</dbReference>
<evidence type="ECO:0000256" key="3">
    <source>
        <dbReference type="ARBA" id="ARBA00023085"/>
    </source>
</evidence>
<comment type="pathway">
    <text evidence="5">Glycan metabolism; pectin degradation; 2-dehydro-3-deoxy-D-gluconate from pectin: step 1/5.</text>
</comment>
<dbReference type="GO" id="GO:0045490">
    <property type="term" value="P:pectin catabolic process"/>
    <property type="evidence" value="ECO:0007669"/>
    <property type="project" value="UniProtKB-UniRule"/>
</dbReference>
<dbReference type="Gene3D" id="1.50.10.20">
    <property type="match status" value="1"/>
</dbReference>
<dbReference type="InterPro" id="IPR012669">
    <property type="entry name" value="Pectate_lyase"/>
</dbReference>
<feature type="active site" evidence="4">
    <location>
        <position position="534"/>
    </location>
</feature>
<dbReference type="KEGG" id="fcm:BIW12_10185"/>
<gene>
    <name evidence="7" type="ORF">BIW12_10185</name>
</gene>
<dbReference type="PANTHER" id="PTHR31321:SF57">
    <property type="entry name" value="PECTINESTERASE 53-RELATED"/>
    <property type="match status" value="1"/>
</dbReference>
<keyword evidence="3 5" id="KW-0063">Aspartyl esterase</keyword>
<dbReference type="GO" id="GO:0030599">
    <property type="term" value="F:pectinesterase activity"/>
    <property type="evidence" value="ECO:0007669"/>
    <property type="project" value="UniProtKB-UniRule"/>
</dbReference>
<dbReference type="Gene3D" id="2.160.20.10">
    <property type="entry name" value="Single-stranded right-handed beta-helix, Pectin lyase-like"/>
    <property type="match status" value="1"/>
</dbReference>